<protein>
    <submittedName>
        <fullName evidence="1">Uncharacterized protein</fullName>
    </submittedName>
</protein>
<sequence>MAAPATLNARMGIGTSRSCSFDVTRAGNLNAPVRSDSGGQGRIGRIFFFVCAKKGGCGSLGFIARSIDVRSHMESPPT</sequence>
<evidence type="ECO:0000313" key="2">
    <source>
        <dbReference type="Proteomes" id="UP001168821"/>
    </source>
</evidence>
<gene>
    <name evidence="1" type="ORF">Zmor_017224</name>
</gene>
<dbReference type="AlphaFoldDB" id="A0AA38I8J7"/>
<dbReference type="EMBL" id="JALNTZ010000005">
    <property type="protein sequence ID" value="KAJ3651168.1"/>
    <property type="molecule type" value="Genomic_DNA"/>
</dbReference>
<comment type="caution">
    <text evidence="1">The sequence shown here is derived from an EMBL/GenBank/DDBJ whole genome shotgun (WGS) entry which is preliminary data.</text>
</comment>
<name>A0AA38I8J7_9CUCU</name>
<keyword evidence="2" id="KW-1185">Reference proteome</keyword>
<reference evidence="1" key="1">
    <citation type="journal article" date="2023" name="G3 (Bethesda)">
        <title>Whole genome assemblies of Zophobas morio and Tenebrio molitor.</title>
        <authorList>
            <person name="Kaur S."/>
            <person name="Stinson S.A."/>
            <person name="diCenzo G.C."/>
        </authorList>
    </citation>
    <scope>NUCLEOTIDE SEQUENCE</scope>
    <source>
        <strain evidence="1">QUZm001</strain>
    </source>
</reference>
<proteinExistence type="predicted"/>
<evidence type="ECO:0000313" key="1">
    <source>
        <dbReference type="EMBL" id="KAJ3651168.1"/>
    </source>
</evidence>
<dbReference type="Proteomes" id="UP001168821">
    <property type="component" value="Unassembled WGS sequence"/>
</dbReference>
<organism evidence="1 2">
    <name type="scientific">Zophobas morio</name>
    <dbReference type="NCBI Taxonomy" id="2755281"/>
    <lineage>
        <taxon>Eukaryota</taxon>
        <taxon>Metazoa</taxon>
        <taxon>Ecdysozoa</taxon>
        <taxon>Arthropoda</taxon>
        <taxon>Hexapoda</taxon>
        <taxon>Insecta</taxon>
        <taxon>Pterygota</taxon>
        <taxon>Neoptera</taxon>
        <taxon>Endopterygota</taxon>
        <taxon>Coleoptera</taxon>
        <taxon>Polyphaga</taxon>
        <taxon>Cucujiformia</taxon>
        <taxon>Tenebrionidae</taxon>
        <taxon>Zophobas</taxon>
    </lineage>
</organism>
<accession>A0AA38I8J7</accession>